<dbReference type="Gene3D" id="3.40.190.10">
    <property type="entry name" value="Periplasmic binding protein-like II"/>
    <property type="match status" value="1"/>
</dbReference>
<gene>
    <name evidence="1" type="ORF">DU502_08035</name>
</gene>
<dbReference type="EMBL" id="CP034145">
    <property type="protein sequence ID" value="AZH27183.1"/>
    <property type="molecule type" value="Genomic_DNA"/>
</dbReference>
<protein>
    <submittedName>
        <fullName evidence="1">Tripartite tricarboxylate transporter substrate binding protein</fullName>
    </submittedName>
</protein>
<dbReference type="PANTHER" id="PTHR42928:SF5">
    <property type="entry name" value="BLR1237 PROTEIN"/>
    <property type="match status" value="1"/>
</dbReference>
<dbReference type="Gene3D" id="3.40.190.150">
    <property type="entry name" value="Bordetella uptake gene, domain 1"/>
    <property type="match status" value="1"/>
</dbReference>
<dbReference type="InterPro" id="IPR005064">
    <property type="entry name" value="BUG"/>
</dbReference>
<proteinExistence type="predicted"/>
<accession>A0A3G8QXB2</accession>
<dbReference type="AlphaFoldDB" id="A0A3G8QXB2"/>
<evidence type="ECO:0000313" key="2">
    <source>
        <dbReference type="Proteomes" id="UP000282007"/>
    </source>
</evidence>
<dbReference type="Pfam" id="PF03401">
    <property type="entry name" value="TctC"/>
    <property type="match status" value="1"/>
</dbReference>
<keyword evidence="2" id="KW-1185">Reference proteome</keyword>
<dbReference type="PANTHER" id="PTHR42928">
    <property type="entry name" value="TRICARBOXYLATE-BINDING PROTEIN"/>
    <property type="match status" value="1"/>
</dbReference>
<dbReference type="CDD" id="cd07012">
    <property type="entry name" value="PBP2_Bug_TTT"/>
    <property type="match status" value="1"/>
</dbReference>
<organism evidence="1 2">
    <name type="scientific">Haloplanus aerogenes</name>
    <dbReference type="NCBI Taxonomy" id="660522"/>
    <lineage>
        <taxon>Archaea</taxon>
        <taxon>Methanobacteriati</taxon>
        <taxon>Methanobacteriota</taxon>
        <taxon>Stenosarchaea group</taxon>
        <taxon>Halobacteria</taxon>
        <taxon>Halobacteriales</taxon>
        <taxon>Haloferacaceae</taxon>
        <taxon>Haloplanus</taxon>
    </lineage>
</organism>
<reference evidence="1 2" key="1">
    <citation type="submission" date="2018-07" db="EMBL/GenBank/DDBJ databases">
        <title>Genome sequences of Haloplanus aerogenes JCM 16430T.</title>
        <authorList>
            <person name="Kim Y.B."/>
            <person name="Roh S.W."/>
        </authorList>
    </citation>
    <scope>NUCLEOTIDE SEQUENCE [LARGE SCALE GENOMIC DNA]</scope>
    <source>
        <strain evidence="1 2">JCM 16430</strain>
    </source>
</reference>
<dbReference type="InterPro" id="IPR042100">
    <property type="entry name" value="Bug_dom1"/>
</dbReference>
<dbReference type="KEGG" id="haer:DU502_08035"/>
<dbReference type="Proteomes" id="UP000282007">
    <property type="component" value="Chromosome"/>
</dbReference>
<name>A0A3G8QXB2_9EURY</name>
<sequence length="298" mass="31871">MEYIVPFSEGGGTDTYARQIMPQVSEILGVPIQINNVPGSASLRGAGQMVRAEPDGYTFGGFNPPSTPVSYMLNPADDWELTSLRGVCGYARTPYVVYGNPSQGFDGLSGLIEAYNNGDVTNMGGQQRGGIVHVIAQIMKNNDEYGVGWQNYVGYDGGGPLVQAVASGEVPAGITTDASGLSAAEDDRVDVLAVLSSQGSNVFPDVPSVTDQGYPNIDYVGQLTRCMWMPGETPDERVQTMASAVEEALQTDAVQSWSEETGNIIQYNPPEFADQVLQQSFEEIPNNVDLEAMRSSTS</sequence>
<evidence type="ECO:0000313" key="1">
    <source>
        <dbReference type="EMBL" id="AZH27183.1"/>
    </source>
</evidence>